<sequence length="69" mass="7657">MADVNKDVIFENNHCFIVLHPDITTPTSDDPDECLNIQTQSQLVLNSATSDAHDDQPPELPPTRSTIQI</sequence>
<dbReference type="GeneID" id="18126077"/>
<dbReference type="OrthoDB" id="39549at10239"/>
<gene>
    <name evidence="2" type="ORF">chmu004</name>
</gene>
<evidence type="ECO:0000313" key="3">
    <source>
        <dbReference type="Proteomes" id="UP000203482"/>
    </source>
</evidence>
<organism evidence="2 3">
    <name type="scientific">Choristoneura murinana nucleopolyhedrovirus</name>
    <dbReference type="NCBI Taxonomy" id="1987479"/>
    <lineage>
        <taxon>Viruses</taxon>
        <taxon>Viruses incertae sedis</taxon>
        <taxon>Naldaviricetes</taxon>
        <taxon>Lefavirales</taxon>
        <taxon>Baculoviridae</taxon>
        <taxon>Alphabaculovirus</taxon>
        <taxon>Alphabaculovirus chomurinanae</taxon>
    </lineage>
</organism>
<proteinExistence type="predicted"/>
<evidence type="ECO:0000313" key="2">
    <source>
        <dbReference type="EMBL" id="AHD25491.1"/>
    </source>
</evidence>
<evidence type="ECO:0000256" key="1">
    <source>
        <dbReference type="SAM" id="MobiDB-lite"/>
    </source>
</evidence>
<accession>V9XTM5</accession>
<name>V9XTM5_9ABAC</name>
<reference evidence="2 3" key="1">
    <citation type="journal article" date="2014" name="Genome Announc.">
        <title>Genome Sequence of an Alphabaculovirus Isolated from Choristoneura murinana.</title>
        <authorList>
            <person name="Rohrmann G.F."/>
            <person name="Erlandson M.A."/>
            <person name="Theilmann D.A."/>
        </authorList>
    </citation>
    <scope>NUCLEOTIDE SEQUENCE [LARGE SCALE GENOMIC DNA]</scope>
    <source>
        <strain evidence="2 3">Darmstadt</strain>
    </source>
</reference>
<dbReference type="KEGG" id="vg:18126077"/>
<dbReference type="RefSeq" id="YP_008992096.1">
    <property type="nucleotide sequence ID" value="NC_023177.1"/>
</dbReference>
<keyword evidence="3" id="KW-1185">Reference proteome</keyword>
<dbReference type="EMBL" id="KF894742">
    <property type="protein sequence ID" value="AHD25491.1"/>
    <property type="molecule type" value="Genomic_DNA"/>
</dbReference>
<feature type="region of interest" description="Disordered" evidence="1">
    <location>
        <begin position="45"/>
        <end position="69"/>
    </location>
</feature>
<dbReference type="Proteomes" id="UP000203482">
    <property type="component" value="Segment"/>
</dbReference>
<protein>
    <submittedName>
        <fullName evidence="2">Uncharacterized protein</fullName>
    </submittedName>
</protein>